<protein>
    <submittedName>
        <fullName evidence="1">Uncharacterized protein</fullName>
    </submittedName>
</protein>
<organism evidence="1 2">
    <name type="scientific">Steinernema carpocapsae</name>
    <name type="common">Entomopathogenic nematode</name>
    <dbReference type="NCBI Taxonomy" id="34508"/>
    <lineage>
        <taxon>Eukaryota</taxon>
        <taxon>Metazoa</taxon>
        <taxon>Ecdysozoa</taxon>
        <taxon>Nematoda</taxon>
        <taxon>Chromadorea</taxon>
        <taxon>Rhabditida</taxon>
        <taxon>Tylenchina</taxon>
        <taxon>Panagrolaimomorpha</taxon>
        <taxon>Strongyloidoidea</taxon>
        <taxon>Steinernematidae</taxon>
        <taxon>Steinernema</taxon>
    </lineage>
</organism>
<dbReference type="AlphaFoldDB" id="A0A4U5M230"/>
<accession>A0A4U5M230</accession>
<evidence type="ECO:0000313" key="1">
    <source>
        <dbReference type="EMBL" id="TKR62768.1"/>
    </source>
</evidence>
<reference evidence="1 2" key="1">
    <citation type="journal article" date="2015" name="Genome Biol.">
        <title>Comparative genomics of Steinernema reveals deeply conserved gene regulatory networks.</title>
        <authorList>
            <person name="Dillman A.R."/>
            <person name="Macchietto M."/>
            <person name="Porter C.F."/>
            <person name="Rogers A."/>
            <person name="Williams B."/>
            <person name="Antoshechkin I."/>
            <person name="Lee M.M."/>
            <person name="Goodwin Z."/>
            <person name="Lu X."/>
            <person name="Lewis E.E."/>
            <person name="Goodrich-Blair H."/>
            <person name="Stock S.P."/>
            <person name="Adams B.J."/>
            <person name="Sternberg P.W."/>
            <person name="Mortazavi A."/>
        </authorList>
    </citation>
    <scope>NUCLEOTIDE SEQUENCE [LARGE SCALE GENOMIC DNA]</scope>
    <source>
        <strain evidence="1 2">ALL</strain>
    </source>
</reference>
<comment type="caution">
    <text evidence="1">The sequence shown here is derived from an EMBL/GenBank/DDBJ whole genome shotgun (WGS) entry which is preliminary data.</text>
</comment>
<evidence type="ECO:0000313" key="2">
    <source>
        <dbReference type="Proteomes" id="UP000298663"/>
    </source>
</evidence>
<dbReference type="Proteomes" id="UP000298663">
    <property type="component" value="Unassembled WGS sequence"/>
</dbReference>
<proteinExistence type="predicted"/>
<sequence>MLRALRLWQRSPEGRDRLSLALSLLLESSQPTQLRRRDLPSSSEALGRLCESQPACHERRIMCVCVWRRLALLACFVVLSLPPARVWFCDTSG</sequence>
<keyword evidence="2" id="KW-1185">Reference proteome</keyword>
<dbReference type="EMBL" id="AZBU02000010">
    <property type="protein sequence ID" value="TKR62768.1"/>
    <property type="molecule type" value="Genomic_DNA"/>
</dbReference>
<gene>
    <name evidence="1" type="ORF">L596_026686</name>
</gene>
<name>A0A4U5M230_STECR</name>
<reference evidence="1 2" key="2">
    <citation type="journal article" date="2019" name="G3 (Bethesda)">
        <title>Hybrid Assembly of the Genome of the Entomopathogenic Nematode Steinernema carpocapsae Identifies the X-Chromosome.</title>
        <authorList>
            <person name="Serra L."/>
            <person name="Macchietto M."/>
            <person name="Macias-Munoz A."/>
            <person name="McGill C.J."/>
            <person name="Rodriguez I.M."/>
            <person name="Rodriguez B."/>
            <person name="Murad R."/>
            <person name="Mortazavi A."/>
        </authorList>
    </citation>
    <scope>NUCLEOTIDE SEQUENCE [LARGE SCALE GENOMIC DNA]</scope>
    <source>
        <strain evidence="1 2">ALL</strain>
    </source>
</reference>